<reference evidence="2" key="1">
    <citation type="journal article" date="2015" name="Nature">
        <title>Complex archaea that bridge the gap between prokaryotes and eukaryotes.</title>
        <authorList>
            <person name="Spang A."/>
            <person name="Saw J.H."/>
            <person name="Jorgensen S.L."/>
            <person name="Zaremba-Niedzwiedzka K."/>
            <person name="Martijn J."/>
            <person name="Lind A.E."/>
            <person name="van Eijk R."/>
            <person name="Schleper C."/>
            <person name="Guy L."/>
            <person name="Ettema T.J."/>
        </authorList>
    </citation>
    <scope>NUCLEOTIDE SEQUENCE</scope>
</reference>
<dbReference type="AlphaFoldDB" id="A0A0F9XCX5"/>
<feature type="compositionally biased region" description="Basic and acidic residues" evidence="1">
    <location>
        <begin position="486"/>
        <end position="501"/>
    </location>
</feature>
<evidence type="ECO:0000313" key="2">
    <source>
        <dbReference type="EMBL" id="KKN96826.1"/>
    </source>
</evidence>
<protein>
    <submittedName>
        <fullName evidence="2">Uncharacterized protein</fullName>
    </submittedName>
</protein>
<gene>
    <name evidence="2" type="ORF">LCGC14_0164700</name>
</gene>
<evidence type="ECO:0000256" key="1">
    <source>
        <dbReference type="SAM" id="MobiDB-lite"/>
    </source>
</evidence>
<accession>A0A0F9XCX5</accession>
<sequence length="535" mass="59892">MINIFETVLTALQLDEVQQAQIDSVAQRLGQTPEQIEAWARDSDPTPNFKYGTWILKQWKSEAVRREAPIPRLVPTPADVNYRAKIQNALSIFDRAKKTGYLRGDEGDINKYATVLDLHSEMQNIPAEALVSRRSMKRRKADPLNVPGSKVIRVSKDGEWKIVRVETPEACMFHGKGTEWCTRGSHHAGSYTSRGPLYVIYVSSLVYEPGGQVEKWKPFAQYTHDYGEVLDVNDHDIAWGELGGEIRDEVLGMMAPEPGNEDQQEAYEEYVDTAVTGGGVSALARQVAEMEGADLRDSQGYSTDSINVGGTVDPPGLGGNINDPRVLGNIRGFMKDYGSSFGVNVSDRGEYEYVRIDLDVDDDDMWQAILDLGSYEIYDDADYANAEVELIDSAWEGYYEDDFKSQLKKYVEAYEELEGAPGEDWEEAIDDMDGGDLWELLQNTMETTSVFWEFDGDSYGINLDKIIEGIDWAKLRVTLSIESPEERREREAQGQKAREKAAGQQFFPGMENLTPAQYSVYGLLVEQAEPGGPGV</sequence>
<organism evidence="2">
    <name type="scientific">marine sediment metagenome</name>
    <dbReference type="NCBI Taxonomy" id="412755"/>
    <lineage>
        <taxon>unclassified sequences</taxon>
        <taxon>metagenomes</taxon>
        <taxon>ecological metagenomes</taxon>
    </lineage>
</organism>
<comment type="caution">
    <text evidence="2">The sequence shown here is derived from an EMBL/GenBank/DDBJ whole genome shotgun (WGS) entry which is preliminary data.</text>
</comment>
<feature type="region of interest" description="Disordered" evidence="1">
    <location>
        <begin position="486"/>
        <end position="508"/>
    </location>
</feature>
<proteinExistence type="predicted"/>
<dbReference type="EMBL" id="LAZR01000062">
    <property type="protein sequence ID" value="KKN96826.1"/>
    <property type="molecule type" value="Genomic_DNA"/>
</dbReference>
<name>A0A0F9XCX5_9ZZZZ</name>